<feature type="domain" description="UBX" evidence="3">
    <location>
        <begin position="970"/>
        <end position="1050"/>
    </location>
</feature>
<feature type="domain" description="UBX" evidence="3">
    <location>
        <begin position="716"/>
        <end position="796"/>
    </location>
</feature>
<feature type="region of interest" description="Disordered" evidence="2">
    <location>
        <begin position="678"/>
        <end position="720"/>
    </location>
</feature>
<evidence type="ECO:0000313" key="5">
    <source>
        <dbReference type="EMBL" id="KAH0929642.1"/>
    </source>
</evidence>
<dbReference type="Pfam" id="PF14555">
    <property type="entry name" value="UBA_4"/>
    <property type="match status" value="3"/>
</dbReference>
<dbReference type="SMART" id="SM00553">
    <property type="entry name" value="SEP"/>
    <property type="match status" value="3"/>
</dbReference>
<evidence type="ECO:0000256" key="2">
    <source>
        <dbReference type="SAM" id="MobiDB-lite"/>
    </source>
</evidence>
<feature type="compositionally biased region" description="Acidic residues" evidence="2">
    <location>
        <begin position="572"/>
        <end position="588"/>
    </location>
</feature>
<dbReference type="SUPFAM" id="SSF102848">
    <property type="entry name" value="NSFL1 (p97 ATPase) cofactor p47, SEP domain"/>
    <property type="match status" value="3"/>
</dbReference>
<organism evidence="5 6">
    <name type="scientific">Brassica napus</name>
    <name type="common">Rape</name>
    <dbReference type="NCBI Taxonomy" id="3708"/>
    <lineage>
        <taxon>Eukaryota</taxon>
        <taxon>Viridiplantae</taxon>
        <taxon>Streptophyta</taxon>
        <taxon>Embryophyta</taxon>
        <taxon>Tracheophyta</taxon>
        <taxon>Spermatophyta</taxon>
        <taxon>Magnoliopsida</taxon>
        <taxon>eudicotyledons</taxon>
        <taxon>Gunneridae</taxon>
        <taxon>Pentapetalae</taxon>
        <taxon>rosids</taxon>
        <taxon>malvids</taxon>
        <taxon>Brassicales</taxon>
        <taxon>Brassicaceae</taxon>
        <taxon>Brassiceae</taxon>
        <taxon>Brassica</taxon>
    </lineage>
</organism>
<dbReference type="EMBL" id="JAGKQM010000004">
    <property type="protein sequence ID" value="KAH0929642.1"/>
    <property type="molecule type" value="Genomic_DNA"/>
</dbReference>
<dbReference type="InterPro" id="IPR036241">
    <property type="entry name" value="NSFL1C_SEP_dom_sf"/>
</dbReference>
<reference evidence="5 6" key="1">
    <citation type="submission" date="2021-05" db="EMBL/GenBank/DDBJ databases">
        <title>Genome Assembly of Synthetic Allotetraploid Brassica napus Reveals Homoeologous Exchanges between Subgenomes.</title>
        <authorList>
            <person name="Davis J.T."/>
        </authorList>
    </citation>
    <scope>NUCLEOTIDE SEQUENCE [LARGE SCALE GENOMIC DNA]</scope>
    <source>
        <strain evidence="6">cv. Da-Ae</strain>
        <tissue evidence="5">Seedling</tissue>
    </source>
</reference>
<sequence length="1051" mass="115973">DLRVLGQEEEEEGEGDGEIPIAVSDIWSIWFQVEDIKEKKITELGEIHEAHLAKALYIITISDKRARGTHASIDDLENQKRSHKKKLEQFLRRELLGGAERMRRKFEKSERKINKKNIVAMVDDHNVPPTMEAIHQKMIISFITKITSSSSDVARLFLEAHQWDIDAAVSDFNQVVAVAAASARRNVPNSRDSRTQSSNPLRVDTSVSISPPPIRLRSPRSPSRARNPFSREAIQRAGNDFDEQENDRLNAAKESGDVERAPLPSSSRRLNSRSVSEILSDNPQVVRNIVTIWRNGFTLDDHPLSTLDDPDNAIFLEVVESLESPRVLDSPETKQRFLIKLIRRQQEDFPDSPKPFQGVGRTLAEPPASSDSLTAEPTPSTDPTAPTTSIKVILADGTPIVSRFTTTHHTIRDVRDFIDAATPEASRDYQLLIMGTQFPPKPLTDLDQTIEQAGISNSVVREFEKTKKKRSEEEVSFAMGDDDHKPPPTTEEIRQKMISSFTTEITSSSEQVAILILEAHQWDIAAAVSAFRDAVVAAAAAARPNVSSPIRLRSPRSPSRAFSPRDGNILSDSDEKENEDPMESDDVERDVSSLPRRLRFRSLSEILSVIPQEIPRTVTLYRNGYTFDDDNILWPLDDPDCAEFLEIVESLESPRALDSPGGKRRVLITLIRRQQEDFHEPPKPFQGVGRTLAEPDSVPPASSDSLTTEPTPSIDPTAPTTSIKVILADGTPIISRFTTTHHTIRDVRDFIDAATPGASRDYQLLIMGSSPPTPLTTDLDQTIEQAGISNAVLTQNSFTAEITSSSREAAILILEAHQWDIAAAVSAFRDAVVAAADAASTARENAHSTIRFRSPRSPSRAFSPSDGNILSDSDEKENGVTVDDNPLITLDDPKDAEFLRVIESLDSPRVLDSPDGKRRAVITLIRRQQEDFPDSSNPFQGVGRTLAEPDSVPPASSDLLTAEATSSMDPTAPTTSIKVILADGTPIVSRFTTTHHTIRDVRDFIDAATPGASRDYQLLIMGSSPPTPLTTDLDQTIEQAGISNAVLTQKF</sequence>
<accession>A0ABQ8DJW8</accession>
<feature type="compositionally biased region" description="Basic and acidic residues" evidence="2">
    <location>
        <begin position="251"/>
        <end position="260"/>
    </location>
</feature>
<dbReference type="Pfam" id="PF08059">
    <property type="entry name" value="SEP"/>
    <property type="match status" value="3"/>
</dbReference>
<dbReference type="SUPFAM" id="SSF54236">
    <property type="entry name" value="Ubiquitin-like"/>
    <property type="match status" value="3"/>
</dbReference>
<feature type="compositionally biased region" description="Low complexity" evidence="2">
    <location>
        <begin position="851"/>
        <end position="865"/>
    </location>
</feature>
<dbReference type="Pfam" id="PF00789">
    <property type="entry name" value="UBX"/>
    <property type="match status" value="3"/>
</dbReference>
<dbReference type="CDD" id="cd01770">
    <property type="entry name" value="UBX_UBXN2"/>
    <property type="match status" value="3"/>
</dbReference>
<feature type="compositionally biased region" description="Low complexity" evidence="2">
    <location>
        <begin position="374"/>
        <end position="388"/>
    </location>
</feature>
<evidence type="ECO:0000259" key="3">
    <source>
        <dbReference type="PROSITE" id="PS50033"/>
    </source>
</evidence>
<dbReference type="InterPro" id="IPR001012">
    <property type="entry name" value="UBX_dom"/>
</dbReference>
<feature type="region of interest" description="Disordered" evidence="2">
    <location>
        <begin position="251"/>
        <end position="271"/>
    </location>
</feature>
<feature type="region of interest" description="Disordered" evidence="2">
    <location>
        <begin position="348"/>
        <end position="388"/>
    </location>
</feature>
<dbReference type="Proteomes" id="UP000824890">
    <property type="component" value="Unassembled WGS sequence"/>
</dbReference>
<feature type="region of interest" description="Disordered" evidence="2">
    <location>
        <begin position="929"/>
        <end position="957"/>
    </location>
</feature>
<evidence type="ECO:0008006" key="7">
    <source>
        <dbReference type="Google" id="ProtNLM"/>
    </source>
</evidence>
<protein>
    <recommendedName>
        <fullName evidence="7">UBX domain-containing protein</fullName>
    </recommendedName>
</protein>
<feature type="non-terminal residue" evidence="5">
    <location>
        <position position="1"/>
    </location>
</feature>
<dbReference type="Gene3D" id="3.10.20.90">
    <property type="entry name" value="Phosphatidylinositol 3-kinase Catalytic Subunit, Chain A, domain 1"/>
    <property type="match status" value="3"/>
</dbReference>
<keyword evidence="1" id="KW-0833">Ubl conjugation pathway</keyword>
<dbReference type="Gene3D" id="1.10.8.10">
    <property type="entry name" value="DNA helicase RuvA subunit, C-terminal domain"/>
    <property type="match status" value="2"/>
</dbReference>
<name>A0ABQ8DJW8_BRANA</name>
<evidence type="ECO:0000313" key="6">
    <source>
        <dbReference type="Proteomes" id="UP000824890"/>
    </source>
</evidence>
<evidence type="ECO:0000259" key="4">
    <source>
        <dbReference type="PROSITE" id="PS51399"/>
    </source>
</evidence>
<evidence type="ECO:0000256" key="1">
    <source>
        <dbReference type="ARBA" id="ARBA00022786"/>
    </source>
</evidence>
<dbReference type="PROSITE" id="PS51399">
    <property type="entry name" value="SEP"/>
    <property type="match status" value="2"/>
</dbReference>
<feature type="region of interest" description="Disordered" evidence="2">
    <location>
        <begin position="844"/>
        <end position="887"/>
    </location>
</feature>
<dbReference type="InterPro" id="IPR029071">
    <property type="entry name" value="Ubiquitin-like_domsf"/>
</dbReference>
<feature type="domain" description="SEP" evidence="4">
    <location>
        <begin position="285"/>
        <end position="350"/>
    </location>
</feature>
<dbReference type="Gene3D" id="3.30.420.210">
    <property type="entry name" value="SEP domain"/>
    <property type="match status" value="3"/>
</dbReference>
<feature type="compositionally biased region" description="Low complexity" evidence="2">
    <location>
        <begin position="548"/>
        <end position="565"/>
    </location>
</feature>
<feature type="domain" description="UBX" evidence="3">
    <location>
        <begin position="383"/>
        <end position="463"/>
    </location>
</feature>
<dbReference type="CDD" id="cd14273">
    <property type="entry name" value="UBA_TAP-C_like"/>
    <property type="match status" value="3"/>
</dbReference>
<comment type="caution">
    <text evidence="5">The sequence shown here is derived from an EMBL/GenBank/DDBJ whole genome shotgun (WGS) entry which is preliminary data.</text>
</comment>
<dbReference type="PANTHER" id="PTHR23333">
    <property type="entry name" value="UBX DOMAIN CONTAINING PROTEIN"/>
    <property type="match status" value="1"/>
</dbReference>
<dbReference type="PROSITE" id="PS50033">
    <property type="entry name" value="UBX"/>
    <property type="match status" value="3"/>
</dbReference>
<feature type="region of interest" description="Disordered" evidence="2">
    <location>
        <begin position="182"/>
        <end position="228"/>
    </location>
</feature>
<keyword evidence="6" id="KW-1185">Reference proteome</keyword>
<feature type="compositionally biased region" description="Polar residues" evidence="2">
    <location>
        <begin position="700"/>
        <end position="711"/>
    </location>
</feature>
<dbReference type="InterPro" id="IPR012989">
    <property type="entry name" value="SEP_domain"/>
</dbReference>
<feature type="domain" description="SEP" evidence="4">
    <location>
        <begin position="613"/>
        <end position="679"/>
    </location>
</feature>
<dbReference type="PANTHER" id="PTHR23333:SF37">
    <property type="entry name" value="UBX DOMAIN-CONTAINING PROTEIN"/>
    <property type="match status" value="1"/>
</dbReference>
<feature type="compositionally biased region" description="Low complexity" evidence="2">
    <location>
        <begin position="215"/>
        <end position="228"/>
    </location>
</feature>
<proteinExistence type="predicted"/>
<gene>
    <name evidence="5" type="ORF">HID58_015369</name>
</gene>
<feature type="region of interest" description="Disordered" evidence="2">
    <location>
        <begin position="548"/>
        <end position="591"/>
    </location>
</feature>